<dbReference type="EnsemblMetazoa" id="CapteT200134">
    <property type="protein sequence ID" value="CapteP200134"/>
    <property type="gene ID" value="CapteG200134"/>
</dbReference>
<evidence type="ECO:0000256" key="2">
    <source>
        <dbReference type="SAM" id="SignalP"/>
    </source>
</evidence>
<keyword evidence="2" id="KW-0732">Signal</keyword>
<evidence type="ECO:0000313" key="4">
    <source>
        <dbReference type="EnsemblMetazoa" id="CapteP200134"/>
    </source>
</evidence>
<gene>
    <name evidence="3" type="ORF">CAPTEDRAFT_200134</name>
</gene>
<evidence type="ECO:0000256" key="1">
    <source>
        <dbReference type="SAM" id="MobiDB-lite"/>
    </source>
</evidence>
<dbReference type="EMBL" id="KB295515">
    <property type="protein sequence ID" value="ELU13076.1"/>
    <property type="molecule type" value="Genomic_DNA"/>
</dbReference>
<proteinExistence type="predicted"/>
<feature type="compositionally biased region" description="Basic residues" evidence="1">
    <location>
        <begin position="113"/>
        <end position="128"/>
    </location>
</feature>
<sequence>MAKLNILLLGLMSAFLINIVFGDNDRVRNARVDRLRRRFQRQIHTNEESRRSTRRHRHEIMTAETSTPAADIASLPQLSQIPDERWKTLRDGSQIYLGEGRSALIVRRRQKVHTRNRGAMKNKTKNGGKKASLSQEQWRGRVRIQRKHIPCKQLCKRERDEEGRSVRHSYLDFPTSLRRGSIVMKAQTSRDIVC</sequence>
<reference evidence="5" key="1">
    <citation type="submission" date="2012-12" db="EMBL/GenBank/DDBJ databases">
        <authorList>
            <person name="Hellsten U."/>
            <person name="Grimwood J."/>
            <person name="Chapman J.A."/>
            <person name="Shapiro H."/>
            <person name="Aerts A."/>
            <person name="Otillar R.P."/>
            <person name="Terry A.Y."/>
            <person name="Boore J.L."/>
            <person name="Simakov O."/>
            <person name="Marletaz F."/>
            <person name="Cho S.-J."/>
            <person name="Edsinger-Gonzales E."/>
            <person name="Havlak P."/>
            <person name="Kuo D.-H."/>
            <person name="Larsson T."/>
            <person name="Lv J."/>
            <person name="Arendt D."/>
            <person name="Savage R."/>
            <person name="Osoegawa K."/>
            <person name="de Jong P."/>
            <person name="Lindberg D.R."/>
            <person name="Seaver E.C."/>
            <person name="Weisblat D.A."/>
            <person name="Putnam N.H."/>
            <person name="Grigoriev I.V."/>
            <person name="Rokhsar D.S."/>
        </authorList>
    </citation>
    <scope>NUCLEOTIDE SEQUENCE</scope>
    <source>
        <strain evidence="5">I ESC-2004</strain>
    </source>
</reference>
<reference evidence="4" key="3">
    <citation type="submission" date="2015-06" db="UniProtKB">
        <authorList>
            <consortium name="EnsemblMetazoa"/>
        </authorList>
    </citation>
    <scope>IDENTIFICATION</scope>
</reference>
<reference evidence="3 5" key="2">
    <citation type="journal article" date="2013" name="Nature">
        <title>Insights into bilaterian evolution from three spiralian genomes.</title>
        <authorList>
            <person name="Simakov O."/>
            <person name="Marletaz F."/>
            <person name="Cho S.J."/>
            <person name="Edsinger-Gonzales E."/>
            <person name="Havlak P."/>
            <person name="Hellsten U."/>
            <person name="Kuo D.H."/>
            <person name="Larsson T."/>
            <person name="Lv J."/>
            <person name="Arendt D."/>
            <person name="Savage R."/>
            <person name="Osoegawa K."/>
            <person name="de Jong P."/>
            <person name="Grimwood J."/>
            <person name="Chapman J.A."/>
            <person name="Shapiro H."/>
            <person name="Aerts A."/>
            <person name="Otillar R.P."/>
            <person name="Terry A.Y."/>
            <person name="Boore J.L."/>
            <person name="Grigoriev I.V."/>
            <person name="Lindberg D.R."/>
            <person name="Seaver E.C."/>
            <person name="Weisblat D.A."/>
            <person name="Putnam N.H."/>
            <person name="Rokhsar D.S."/>
        </authorList>
    </citation>
    <scope>NUCLEOTIDE SEQUENCE</scope>
    <source>
        <strain evidence="3 5">I ESC-2004</strain>
    </source>
</reference>
<protein>
    <submittedName>
        <fullName evidence="3 4">Uncharacterized protein</fullName>
    </submittedName>
</protein>
<organism evidence="3">
    <name type="scientific">Capitella teleta</name>
    <name type="common">Polychaete worm</name>
    <dbReference type="NCBI Taxonomy" id="283909"/>
    <lineage>
        <taxon>Eukaryota</taxon>
        <taxon>Metazoa</taxon>
        <taxon>Spiralia</taxon>
        <taxon>Lophotrochozoa</taxon>
        <taxon>Annelida</taxon>
        <taxon>Polychaeta</taxon>
        <taxon>Sedentaria</taxon>
        <taxon>Scolecida</taxon>
        <taxon>Capitellidae</taxon>
        <taxon>Capitella</taxon>
    </lineage>
</organism>
<dbReference type="Proteomes" id="UP000014760">
    <property type="component" value="Unassembled WGS sequence"/>
</dbReference>
<feature type="region of interest" description="Disordered" evidence="1">
    <location>
        <begin position="113"/>
        <end position="136"/>
    </location>
</feature>
<keyword evidence="5" id="KW-1185">Reference proteome</keyword>
<accession>R7V9P9</accession>
<evidence type="ECO:0000313" key="3">
    <source>
        <dbReference type="EMBL" id="ELU13076.1"/>
    </source>
</evidence>
<feature type="signal peptide" evidence="2">
    <location>
        <begin position="1"/>
        <end position="22"/>
    </location>
</feature>
<name>R7V9P9_CAPTE</name>
<dbReference type="AlphaFoldDB" id="R7V9P9"/>
<evidence type="ECO:0000313" key="5">
    <source>
        <dbReference type="Proteomes" id="UP000014760"/>
    </source>
</evidence>
<dbReference type="EMBL" id="AMQN01005248">
    <property type="status" value="NOT_ANNOTATED_CDS"/>
    <property type="molecule type" value="Genomic_DNA"/>
</dbReference>
<feature type="chain" id="PRO_5008788844" evidence="2">
    <location>
        <begin position="23"/>
        <end position="194"/>
    </location>
</feature>
<dbReference type="HOGENOM" id="CLU_1403654_0_0_1"/>